<dbReference type="PANTHER" id="PTHR31757">
    <property type="entry name" value="SLL0781 PROTEIN"/>
    <property type="match status" value="1"/>
</dbReference>
<dbReference type="Proteomes" id="UP000623010">
    <property type="component" value="Unassembled WGS sequence"/>
</dbReference>
<dbReference type="Pfam" id="PF07080">
    <property type="entry name" value="DUF1348"/>
    <property type="match status" value="1"/>
</dbReference>
<comment type="caution">
    <text evidence="2">The sequence shown here is derived from an EMBL/GenBank/DDBJ whole genome shotgun (WGS) entry which is preliminary data.</text>
</comment>
<dbReference type="InterPro" id="IPR032710">
    <property type="entry name" value="NTF2-like_dom_sf"/>
</dbReference>
<evidence type="ECO:0000256" key="1">
    <source>
        <dbReference type="SAM" id="MobiDB-lite"/>
    </source>
</evidence>
<keyword evidence="3" id="KW-1185">Reference proteome</keyword>
<reference evidence="2" key="1">
    <citation type="journal article" date="2014" name="Int. J. Syst. Evol. Microbiol.">
        <title>Complete genome sequence of Corynebacterium casei LMG S-19264T (=DSM 44701T), isolated from a smear-ripened cheese.</title>
        <authorList>
            <consortium name="US DOE Joint Genome Institute (JGI-PGF)"/>
            <person name="Walter F."/>
            <person name="Albersmeier A."/>
            <person name="Kalinowski J."/>
            <person name="Ruckert C."/>
        </authorList>
    </citation>
    <scope>NUCLEOTIDE SEQUENCE</scope>
    <source>
        <strain evidence="2">JCM 5016</strain>
    </source>
</reference>
<sequence length="83" mass="9746">MPGQRIELCSDRAAGARFRWPRWRRGAAGRWWRGYGNELWEFDERGLMRRREASINDIAISDADKRIRGPRPADDHGVDIPLR</sequence>
<gene>
    <name evidence="2" type="ORF">GCM10010389_20180</name>
</gene>
<accession>A0A918V9B9</accession>
<proteinExistence type="predicted"/>
<protein>
    <submittedName>
        <fullName evidence="2">Uncharacterized protein</fullName>
    </submittedName>
</protein>
<dbReference type="Gene3D" id="3.10.450.50">
    <property type="match status" value="1"/>
</dbReference>
<feature type="region of interest" description="Disordered" evidence="1">
    <location>
        <begin position="62"/>
        <end position="83"/>
    </location>
</feature>
<dbReference type="AlphaFoldDB" id="A0A918V9B9"/>
<dbReference type="InterPro" id="IPR009783">
    <property type="entry name" value="DUF1348"/>
</dbReference>
<name>A0A918V9B9_9ACTN</name>
<organism evidence="2 3">
    <name type="scientific">Streptomyces echinoruber</name>
    <dbReference type="NCBI Taxonomy" id="68898"/>
    <lineage>
        <taxon>Bacteria</taxon>
        <taxon>Bacillati</taxon>
        <taxon>Actinomycetota</taxon>
        <taxon>Actinomycetes</taxon>
        <taxon>Kitasatosporales</taxon>
        <taxon>Streptomycetaceae</taxon>
        <taxon>Streptomyces</taxon>
    </lineage>
</organism>
<reference evidence="2" key="2">
    <citation type="submission" date="2020-09" db="EMBL/GenBank/DDBJ databases">
        <authorList>
            <person name="Sun Q."/>
            <person name="Ohkuma M."/>
        </authorList>
    </citation>
    <scope>NUCLEOTIDE SEQUENCE</scope>
    <source>
        <strain evidence="2">JCM 5016</strain>
    </source>
</reference>
<evidence type="ECO:0000313" key="3">
    <source>
        <dbReference type="Proteomes" id="UP000623010"/>
    </source>
</evidence>
<dbReference type="EMBL" id="BMWH01000005">
    <property type="protein sequence ID" value="GGZ82203.1"/>
    <property type="molecule type" value="Genomic_DNA"/>
</dbReference>
<evidence type="ECO:0000313" key="2">
    <source>
        <dbReference type="EMBL" id="GGZ82203.1"/>
    </source>
</evidence>
<dbReference type="SUPFAM" id="SSF54427">
    <property type="entry name" value="NTF2-like"/>
    <property type="match status" value="1"/>
</dbReference>
<dbReference type="PANTHER" id="PTHR31757:SF0">
    <property type="entry name" value="SLL0781 PROTEIN"/>
    <property type="match status" value="1"/>
</dbReference>